<evidence type="ECO:0000256" key="4">
    <source>
        <dbReference type="ARBA" id="ARBA00023134"/>
    </source>
</evidence>
<comment type="similarity">
    <text evidence="2">Belongs to the GTP-binding SRP family.</text>
</comment>
<dbReference type="InterPro" id="IPR027417">
    <property type="entry name" value="P-loop_NTPase"/>
</dbReference>
<dbReference type="Pfam" id="PF00448">
    <property type="entry name" value="SRP54"/>
    <property type="match status" value="1"/>
</dbReference>
<comment type="subcellular location">
    <subcellularLocation>
        <location evidence="1">Cell inner membrane</location>
        <topology evidence="1">Peripheral membrane protein</topology>
        <orientation evidence="1">Cytoplasmic side</orientation>
    </subcellularLocation>
</comment>
<dbReference type="PANTHER" id="PTHR43134:SF3">
    <property type="entry name" value="FLAGELLAR BIOSYNTHESIS PROTEIN FLHF"/>
    <property type="match status" value="1"/>
</dbReference>
<name>A0A4R6X1K8_9PROT</name>
<dbReference type="Gene3D" id="3.40.50.300">
    <property type="entry name" value="P-loop containing nucleotide triphosphate hydrolases"/>
    <property type="match status" value="1"/>
</dbReference>
<keyword evidence="3" id="KW-0547">Nucleotide-binding</keyword>
<dbReference type="PANTHER" id="PTHR43134">
    <property type="entry name" value="SIGNAL RECOGNITION PARTICLE RECEPTOR SUBUNIT ALPHA"/>
    <property type="match status" value="1"/>
</dbReference>
<dbReference type="Proteomes" id="UP000295783">
    <property type="component" value="Unassembled WGS sequence"/>
</dbReference>
<accession>A0A4R6X1K8</accession>
<dbReference type="GO" id="GO:0006614">
    <property type="term" value="P:SRP-dependent cotranslational protein targeting to membrane"/>
    <property type="evidence" value="ECO:0007669"/>
    <property type="project" value="InterPro"/>
</dbReference>
<keyword evidence="8" id="KW-0282">Flagellum</keyword>
<keyword evidence="4" id="KW-0342">GTP-binding</keyword>
<evidence type="ECO:0000256" key="2">
    <source>
        <dbReference type="ARBA" id="ARBA00008531"/>
    </source>
</evidence>
<dbReference type="RefSeq" id="WP_133612378.1">
    <property type="nucleotide sequence ID" value="NZ_SNYW01000006.1"/>
</dbReference>
<reference evidence="8 9" key="1">
    <citation type="submission" date="2019-03" db="EMBL/GenBank/DDBJ databases">
        <title>Genomic Encyclopedia of Type Strains, Phase III (KMG-III): the genomes of soil and plant-associated and newly described type strains.</title>
        <authorList>
            <person name="Whitman W."/>
        </authorList>
    </citation>
    <scope>NUCLEOTIDE SEQUENCE [LARGE SCALE GENOMIC DNA]</scope>
    <source>
        <strain evidence="8 9">CGMCC 1.7660</strain>
    </source>
</reference>
<dbReference type="GO" id="GO:0005047">
    <property type="term" value="F:signal recognition particle binding"/>
    <property type="evidence" value="ECO:0007669"/>
    <property type="project" value="TreeGrafter"/>
</dbReference>
<comment type="caution">
    <text evidence="8">The sequence shown here is derived from an EMBL/GenBank/DDBJ whole genome shotgun (WGS) entry which is preliminary data.</text>
</comment>
<organism evidence="8 9">
    <name type="scientific">Dongia mobilis</name>
    <dbReference type="NCBI Taxonomy" id="578943"/>
    <lineage>
        <taxon>Bacteria</taxon>
        <taxon>Pseudomonadati</taxon>
        <taxon>Pseudomonadota</taxon>
        <taxon>Alphaproteobacteria</taxon>
        <taxon>Rhodospirillales</taxon>
        <taxon>Dongiaceae</taxon>
        <taxon>Dongia</taxon>
    </lineage>
</organism>
<evidence type="ECO:0000313" key="8">
    <source>
        <dbReference type="EMBL" id="TDQ84348.1"/>
    </source>
</evidence>
<dbReference type="InterPro" id="IPR000897">
    <property type="entry name" value="SRP54_GTPase_dom"/>
</dbReference>
<feature type="domain" description="AAA+ ATPase" evidence="6">
    <location>
        <begin position="116"/>
        <end position="265"/>
    </location>
</feature>
<dbReference type="OrthoDB" id="9778554at2"/>
<keyword evidence="8" id="KW-0969">Cilium</keyword>
<evidence type="ECO:0000256" key="3">
    <source>
        <dbReference type="ARBA" id="ARBA00022741"/>
    </source>
</evidence>
<keyword evidence="5" id="KW-0472">Membrane</keyword>
<dbReference type="SMART" id="SM00382">
    <property type="entry name" value="AAA"/>
    <property type="match status" value="1"/>
</dbReference>
<evidence type="ECO:0000259" key="7">
    <source>
        <dbReference type="SMART" id="SM00962"/>
    </source>
</evidence>
<dbReference type="GO" id="GO:0003924">
    <property type="term" value="F:GTPase activity"/>
    <property type="evidence" value="ECO:0007669"/>
    <property type="project" value="TreeGrafter"/>
</dbReference>
<dbReference type="GO" id="GO:0005886">
    <property type="term" value="C:plasma membrane"/>
    <property type="evidence" value="ECO:0007669"/>
    <property type="project" value="UniProtKB-SubCell"/>
</dbReference>
<protein>
    <submittedName>
        <fullName evidence="8">Flagellar biosynthesis protein FlhF</fullName>
    </submittedName>
</protein>
<feature type="domain" description="SRP54-type proteins GTP-binding" evidence="7">
    <location>
        <begin position="117"/>
        <end position="306"/>
    </location>
</feature>
<dbReference type="AlphaFoldDB" id="A0A4R6X1K8"/>
<sequence>MRLRNFSAPTMAEAMALVKAELGPDAVILNTEQVGQAVKITAALDRDAILTDPPTAATADPLELIARALEFHRVPAGLAERLTQLSSGFLLESPRQALAGALRIRFPGQPVVERQPERPLMLVGLPGAGKTATLAKLLARARMKEWQAVAVTCDLVKAGAVEQLGTYAKALQVPAYRAKDADMLRRAVALAPAGSLVLIDTVGSNPLETGDLDQLAELAAYVDAEMVLVMAAGGCVVESAELAQLYAEAGVERLVPTRIDAARRLGGILSACDAGKLRLAEFGVSPEIATGLESVTAERLADMLLRPVQAGGGASGDRTTGAVSRATGR</sequence>
<evidence type="ECO:0000313" key="9">
    <source>
        <dbReference type="Proteomes" id="UP000295783"/>
    </source>
</evidence>
<dbReference type="EMBL" id="SNYW01000006">
    <property type="protein sequence ID" value="TDQ84348.1"/>
    <property type="molecule type" value="Genomic_DNA"/>
</dbReference>
<proteinExistence type="inferred from homology"/>
<keyword evidence="9" id="KW-1185">Reference proteome</keyword>
<dbReference type="SMART" id="SM00962">
    <property type="entry name" value="SRP54"/>
    <property type="match status" value="1"/>
</dbReference>
<keyword evidence="8" id="KW-0966">Cell projection</keyword>
<evidence type="ECO:0000256" key="1">
    <source>
        <dbReference type="ARBA" id="ARBA00004515"/>
    </source>
</evidence>
<evidence type="ECO:0000259" key="6">
    <source>
        <dbReference type="SMART" id="SM00382"/>
    </source>
</evidence>
<dbReference type="InterPro" id="IPR003593">
    <property type="entry name" value="AAA+_ATPase"/>
</dbReference>
<dbReference type="GO" id="GO:0005525">
    <property type="term" value="F:GTP binding"/>
    <property type="evidence" value="ECO:0007669"/>
    <property type="project" value="UniProtKB-KW"/>
</dbReference>
<gene>
    <name evidence="8" type="ORF">A8950_0899</name>
</gene>
<evidence type="ECO:0000256" key="5">
    <source>
        <dbReference type="ARBA" id="ARBA00023136"/>
    </source>
</evidence>
<dbReference type="SUPFAM" id="SSF52540">
    <property type="entry name" value="P-loop containing nucleoside triphosphate hydrolases"/>
    <property type="match status" value="1"/>
</dbReference>